<sequence length="149" mass="16592">MFIVATFDHSIYLELALSLLEEIGIKKQDILAIPLENRDHNIQLFDNIHRSDGTSLFDLGAAAATALSVVGASIGFQLKWGPIIWGLIGAAIGFMIGFIIDLFITRKKKKSGRKKNTEVILIVHCQSHQVKTIEKIFWENQSFGIGKLD</sequence>
<gene>
    <name evidence="2" type="ORF">ACFQRG_20370</name>
</gene>
<keyword evidence="1" id="KW-1133">Transmembrane helix</keyword>
<keyword evidence="1" id="KW-0472">Membrane</keyword>
<organism evidence="2 3">
    <name type="scientific">Scopulibacillus cellulosilyticus</name>
    <dbReference type="NCBI Taxonomy" id="2665665"/>
    <lineage>
        <taxon>Bacteria</taxon>
        <taxon>Bacillati</taxon>
        <taxon>Bacillota</taxon>
        <taxon>Bacilli</taxon>
        <taxon>Bacillales</taxon>
        <taxon>Sporolactobacillaceae</taxon>
        <taxon>Scopulibacillus</taxon>
    </lineage>
</organism>
<dbReference type="Proteomes" id="UP001596505">
    <property type="component" value="Unassembled WGS sequence"/>
</dbReference>
<reference evidence="3" key="1">
    <citation type="journal article" date="2019" name="Int. J. Syst. Evol. Microbiol.">
        <title>The Global Catalogue of Microorganisms (GCM) 10K type strain sequencing project: providing services to taxonomists for standard genome sequencing and annotation.</title>
        <authorList>
            <consortium name="The Broad Institute Genomics Platform"/>
            <consortium name="The Broad Institute Genome Sequencing Center for Infectious Disease"/>
            <person name="Wu L."/>
            <person name="Ma J."/>
        </authorList>
    </citation>
    <scope>NUCLEOTIDE SEQUENCE [LARGE SCALE GENOMIC DNA]</scope>
    <source>
        <strain evidence="3">CGMCC 1.16305</strain>
    </source>
</reference>
<evidence type="ECO:0000313" key="3">
    <source>
        <dbReference type="Proteomes" id="UP001596505"/>
    </source>
</evidence>
<feature type="transmembrane region" description="Helical" evidence="1">
    <location>
        <begin position="83"/>
        <end position="104"/>
    </location>
</feature>
<keyword evidence="3" id="KW-1185">Reference proteome</keyword>
<keyword evidence="1" id="KW-0812">Transmembrane</keyword>
<comment type="caution">
    <text evidence="2">The sequence shown here is derived from an EMBL/GenBank/DDBJ whole genome shotgun (WGS) entry which is preliminary data.</text>
</comment>
<accession>A0ABW2Q0U4</accession>
<proteinExistence type="predicted"/>
<dbReference type="EMBL" id="JBHTCO010000044">
    <property type="protein sequence ID" value="MFC7395268.1"/>
    <property type="molecule type" value="Genomic_DNA"/>
</dbReference>
<dbReference type="RefSeq" id="WP_380969639.1">
    <property type="nucleotide sequence ID" value="NZ_JBHTCO010000044.1"/>
</dbReference>
<feature type="transmembrane region" description="Helical" evidence="1">
    <location>
        <begin position="56"/>
        <end position="77"/>
    </location>
</feature>
<protein>
    <submittedName>
        <fullName evidence="2">Uncharacterized protein</fullName>
    </submittedName>
</protein>
<evidence type="ECO:0000256" key="1">
    <source>
        <dbReference type="SAM" id="Phobius"/>
    </source>
</evidence>
<name>A0ABW2Q0U4_9BACL</name>
<evidence type="ECO:0000313" key="2">
    <source>
        <dbReference type="EMBL" id="MFC7395268.1"/>
    </source>
</evidence>